<dbReference type="Gramene" id="GBG79302">
    <property type="protein sequence ID" value="GBG79302"/>
    <property type="gene ID" value="CBR_g29452"/>
</dbReference>
<feature type="transmembrane region" description="Helical" evidence="1">
    <location>
        <begin position="358"/>
        <end position="383"/>
    </location>
</feature>
<dbReference type="SUPFAM" id="SSF56112">
    <property type="entry name" value="Protein kinase-like (PK-like)"/>
    <property type="match status" value="1"/>
</dbReference>
<organism evidence="3 4">
    <name type="scientific">Chara braunii</name>
    <name type="common">Braun's stonewort</name>
    <dbReference type="NCBI Taxonomy" id="69332"/>
    <lineage>
        <taxon>Eukaryota</taxon>
        <taxon>Viridiplantae</taxon>
        <taxon>Streptophyta</taxon>
        <taxon>Charophyceae</taxon>
        <taxon>Charales</taxon>
        <taxon>Characeae</taxon>
        <taxon>Chara</taxon>
    </lineage>
</organism>
<feature type="domain" description="Serine-threonine/tyrosine-protein kinase catalytic" evidence="2">
    <location>
        <begin position="466"/>
        <end position="557"/>
    </location>
</feature>
<evidence type="ECO:0000259" key="2">
    <source>
        <dbReference type="Pfam" id="PF07714"/>
    </source>
</evidence>
<dbReference type="InterPro" id="IPR001245">
    <property type="entry name" value="Ser-Thr/Tyr_kinase_cat_dom"/>
</dbReference>
<dbReference type="InterPro" id="IPR011009">
    <property type="entry name" value="Kinase-like_dom_sf"/>
</dbReference>
<reference evidence="3 4" key="1">
    <citation type="journal article" date="2018" name="Cell">
        <title>The Chara Genome: Secondary Complexity and Implications for Plant Terrestrialization.</title>
        <authorList>
            <person name="Nishiyama T."/>
            <person name="Sakayama H."/>
            <person name="Vries J.D."/>
            <person name="Buschmann H."/>
            <person name="Saint-Marcoux D."/>
            <person name="Ullrich K.K."/>
            <person name="Haas F.B."/>
            <person name="Vanderstraeten L."/>
            <person name="Becker D."/>
            <person name="Lang D."/>
            <person name="Vosolsobe S."/>
            <person name="Rombauts S."/>
            <person name="Wilhelmsson P.K.I."/>
            <person name="Janitza P."/>
            <person name="Kern R."/>
            <person name="Heyl A."/>
            <person name="Rumpler F."/>
            <person name="Villalobos L.I.A.C."/>
            <person name="Clay J.M."/>
            <person name="Skokan R."/>
            <person name="Toyoda A."/>
            <person name="Suzuki Y."/>
            <person name="Kagoshima H."/>
            <person name="Schijlen E."/>
            <person name="Tajeshwar N."/>
            <person name="Catarino B."/>
            <person name="Hetherington A.J."/>
            <person name="Saltykova A."/>
            <person name="Bonnot C."/>
            <person name="Breuninger H."/>
            <person name="Symeonidi A."/>
            <person name="Radhakrishnan G.V."/>
            <person name="Van Nieuwerburgh F."/>
            <person name="Deforce D."/>
            <person name="Chang C."/>
            <person name="Karol K.G."/>
            <person name="Hedrich R."/>
            <person name="Ulvskov P."/>
            <person name="Glockner G."/>
            <person name="Delwiche C.F."/>
            <person name="Petrasek J."/>
            <person name="Van de Peer Y."/>
            <person name="Friml J."/>
            <person name="Beilby M."/>
            <person name="Dolan L."/>
            <person name="Kohara Y."/>
            <person name="Sugano S."/>
            <person name="Fujiyama A."/>
            <person name="Delaux P.-M."/>
            <person name="Quint M."/>
            <person name="TheiBen G."/>
            <person name="Hagemann M."/>
            <person name="Harholt J."/>
            <person name="Dunand C."/>
            <person name="Zachgo S."/>
            <person name="Langdale J."/>
            <person name="Maumus F."/>
            <person name="Straeten D.V.D."/>
            <person name="Gould S.B."/>
            <person name="Rensing S.A."/>
        </authorList>
    </citation>
    <scope>NUCLEOTIDE SEQUENCE [LARGE SCALE GENOMIC DNA]</scope>
    <source>
        <strain evidence="3 4">S276</strain>
    </source>
</reference>
<sequence>MGSTTTAANSAVIHFKLSESDGVDQLWFDSSGEAELCSSNLEPSTIPEAVIVYNDTDGLRVRNILLETPPGVDSFQDGTYLVYLTEQQRSYYEQALCKRIDRTGSNLPESVVWVCVVPQVMMDNKPPSHIKLRMAPLRPIASGEGLAFTEMMRELLSINMTYLDPCLLTDSFLRVKCKIVDEQPRWHHLKELNLTSRGLNGTLRASITSFAHLELLVLTDNALHFSLEAVTENNTSPSMPSLREIYLGNNRFGDGNLTAETFRQQLQTLVNRSRLECLHLENNNLQMLDFNTTFYDFENLTYLNIAGNNFTGEVDAERFKDTKICVWAGNQNLKLNFHEDWCKPPDAGSASQKHGSQVFMFMGIAVGVVLVITGALFLALYTVRKPRVCPKKCAREREARAEEPLCHFLLESRFRASGETRPAGVARQASNKAAGFLRKPRLHFHSTESPWKLTLEDIADATSCFETLLAKGSFGDAFKGIINKNDVAVKFRAKTSFAAVMSNFQKDLESITSLNHENLAKVLGFCDSEHYQSLVIEYFPKGSLEDHLHGTKTKLELWRHSQQFPVLLDGSGGASSVYVGCSWEKKINKDTAFPATVVQLEWSHADRRMQQSVVGELDVGEAVNPILLMRTDERTKHHLSGLMCALRLPVRLWMLSRTSFHLRVGFLHERSPECRHEASVVVADDVFRYAVAANPAGVQEALKFGSSGVVLAREKLRVLTQTVNDREDAVVPEAVAGKRTGDAHGNGEAGFPRDRHRAQLAVGIAVAGLASSANFARVAIPSDIGNGVGPSKSLPKSCNSAIDSEMACESRVMALAEKASPKTTVSWDTQ</sequence>
<gene>
    <name evidence="3" type="ORF">CBR_g29452</name>
</gene>
<dbReference type="PANTHER" id="PTHR45631:SF68">
    <property type="entry name" value="REPEAT FAMILY PROTEIN, PUTATIVE, EXPRESSED-RELATED"/>
    <property type="match status" value="1"/>
</dbReference>
<dbReference type="PANTHER" id="PTHR45631">
    <property type="entry name" value="OS07G0107800 PROTEIN-RELATED"/>
    <property type="match status" value="1"/>
</dbReference>
<accession>A0A388LAT3</accession>
<evidence type="ECO:0000313" key="4">
    <source>
        <dbReference type="Proteomes" id="UP000265515"/>
    </source>
</evidence>
<dbReference type="Pfam" id="PF07714">
    <property type="entry name" value="PK_Tyr_Ser-Thr"/>
    <property type="match status" value="1"/>
</dbReference>
<dbReference type="InterPro" id="IPR032675">
    <property type="entry name" value="LRR_dom_sf"/>
</dbReference>
<dbReference type="Gene3D" id="3.80.10.10">
    <property type="entry name" value="Ribonuclease Inhibitor"/>
    <property type="match status" value="1"/>
</dbReference>
<keyword evidence="1" id="KW-0812">Transmembrane</keyword>
<evidence type="ECO:0000256" key="1">
    <source>
        <dbReference type="SAM" id="Phobius"/>
    </source>
</evidence>
<dbReference type="SUPFAM" id="SSF52058">
    <property type="entry name" value="L domain-like"/>
    <property type="match status" value="1"/>
</dbReference>
<dbReference type="AlphaFoldDB" id="A0A388LAT3"/>
<protein>
    <recommendedName>
        <fullName evidence="2">Serine-threonine/tyrosine-protein kinase catalytic domain-containing protein</fullName>
    </recommendedName>
</protein>
<keyword evidence="1" id="KW-0472">Membrane</keyword>
<comment type="caution">
    <text evidence="3">The sequence shown here is derived from an EMBL/GenBank/DDBJ whole genome shotgun (WGS) entry which is preliminary data.</text>
</comment>
<dbReference type="EMBL" id="BFEA01000315">
    <property type="protein sequence ID" value="GBG79302.1"/>
    <property type="molecule type" value="Genomic_DNA"/>
</dbReference>
<keyword evidence="1" id="KW-1133">Transmembrane helix</keyword>
<name>A0A388LAT3_CHABU</name>
<dbReference type="Gene3D" id="1.10.510.10">
    <property type="entry name" value="Transferase(Phosphotransferase) domain 1"/>
    <property type="match status" value="1"/>
</dbReference>
<dbReference type="Proteomes" id="UP000265515">
    <property type="component" value="Unassembled WGS sequence"/>
</dbReference>
<keyword evidence="4" id="KW-1185">Reference proteome</keyword>
<evidence type="ECO:0000313" key="3">
    <source>
        <dbReference type="EMBL" id="GBG79302.1"/>
    </source>
</evidence>
<dbReference type="GO" id="GO:0004672">
    <property type="term" value="F:protein kinase activity"/>
    <property type="evidence" value="ECO:0007669"/>
    <property type="project" value="InterPro"/>
</dbReference>
<proteinExistence type="predicted"/>